<protein>
    <recommendedName>
        <fullName evidence="6">S-protein homolog</fullName>
    </recommendedName>
</protein>
<comment type="caution">
    <text evidence="7">The sequence shown here is derived from an EMBL/GenBank/DDBJ whole genome shotgun (WGS) entry which is preliminary data.</text>
</comment>
<sequence>MIILALLQACSARLYIGGKTHVQIFNGLPGGVMLTVHCKSKDNDLNVHQISPNGMWGFVFKPSVWGNTLFFCSMQWPGQFHHVDIYDEGRDFDRCGKVCPWHVLPSGPCMYEAAKCEKWKS</sequence>
<dbReference type="EMBL" id="JBJKBG010000008">
    <property type="protein sequence ID" value="KAL3726790.1"/>
    <property type="molecule type" value="Genomic_DNA"/>
</dbReference>
<dbReference type="Proteomes" id="UP001634007">
    <property type="component" value="Unassembled WGS sequence"/>
</dbReference>
<evidence type="ECO:0000256" key="6">
    <source>
        <dbReference type="RuleBase" id="RU367044"/>
    </source>
</evidence>
<proteinExistence type="inferred from homology"/>
<gene>
    <name evidence="7" type="ORF">ACJRO7_031656</name>
</gene>
<dbReference type="GO" id="GO:0060320">
    <property type="term" value="P:rejection of self pollen"/>
    <property type="evidence" value="ECO:0007669"/>
    <property type="project" value="UniProtKB-KW"/>
</dbReference>
<accession>A0ABD3JHF1</accession>
<evidence type="ECO:0000256" key="4">
    <source>
        <dbReference type="ARBA" id="ARBA00022525"/>
    </source>
</evidence>
<keyword evidence="4 6" id="KW-0964">Secreted</keyword>
<evidence type="ECO:0000256" key="3">
    <source>
        <dbReference type="ARBA" id="ARBA00022471"/>
    </source>
</evidence>
<dbReference type="GO" id="GO:0005576">
    <property type="term" value="C:extracellular region"/>
    <property type="evidence" value="ECO:0007669"/>
    <property type="project" value="UniProtKB-SubCell"/>
</dbReference>
<dbReference type="PANTHER" id="PTHR31232:SF148">
    <property type="entry name" value="S-PROTEIN HOMOLOG"/>
    <property type="match status" value="1"/>
</dbReference>
<dbReference type="Pfam" id="PF05938">
    <property type="entry name" value="Self-incomp_S1"/>
    <property type="match status" value="1"/>
</dbReference>
<keyword evidence="8" id="KW-1185">Reference proteome</keyword>
<name>A0ABD3JHF1_EUCGL</name>
<organism evidence="7 8">
    <name type="scientific">Eucalyptus globulus</name>
    <name type="common">Tasmanian blue gum</name>
    <dbReference type="NCBI Taxonomy" id="34317"/>
    <lineage>
        <taxon>Eukaryota</taxon>
        <taxon>Viridiplantae</taxon>
        <taxon>Streptophyta</taxon>
        <taxon>Embryophyta</taxon>
        <taxon>Tracheophyta</taxon>
        <taxon>Spermatophyta</taxon>
        <taxon>Magnoliopsida</taxon>
        <taxon>eudicotyledons</taxon>
        <taxon>Gunneridae</taxon>
        <taxon>Pentapetalae</taxon>
        <taxon>rosids</taxon>
        <taxon>malvids</taxon>
        <taxon>Myrtales</taxon>
        <taxon>Myrtaceae</taxon>
        <taxon>Myrtoideae</taxon>
        <taxon>Eucalypteae</taxon>
        <taxon>Eucalyptus</taxon>
    </lineage>
</organism>
<comment type="subcellular location">
    <subcellularLocation>
        <location evidence="1 6">Secreted</location>
    </subcellularLocation>
</comment>
<keyword evidence="5" id="KW-0732">Signal</keyword>
<evidence type="ECO:0000313" key="8">
    <source>
        <dbReference type="Proteomes" id="UP001634007"/>
    </source>
</evidence>
<keyword evidence="3 6" id="KW-0713">Self-incompatibility</keyword>
<evidence type="ECO:0000256" key="1">
    <source>
        <dbReference type="ARBA" id="ARBA00004613"/>
    </source>
</evidence>
<comment type="similarity">
    <text evidence="2 6">Belongs to the plant self-incompatibility (S1) protein family.</text>
</comment>
<reference evidence="7 8" key="1">
    <citation type="submission" date="2024-11" db="EMBL/GenBank/DDBJ databases">
        <title>Chromosome-level genome assembly of Eucalyptus globulus Labill. provides insights into its genome evolution.</title>
        <authorList>
            <person name="Li X."/>
        </authorList>
    </citation>
    <scope>NUCLEOTIDE SEQUENCE [LARGE SCALE GENOMIC DNA]</scope>
    <source>
        <strain evidence="7">CL2024</strain>
        <tissue evidence="7">Fresh tender leaves</tissue>
    </source>
</reference>
<evidence type="ECO:0000256" key="5">
    <source>
        <dbReference type="ARBA" id="ARBA00022729"/>
    </source>
</evidence>
<dbReference type="InterPro" id="IPR010264">
    <property type="entry name" value="Self-incomp_S1"/>
</dbReference>
<dbReference type="PANTHER" id="PTHR31232">
    <property type="match status" value="1"/>
</dbReference>
<evidence type="ECO:0000256" key="2">
    <source>
        <dbReference type="ARBA" id="ARBA00005581"/>
    </source>
</evidence>
<dbReference type="AlphaFoldDB" id="A0ABD3JHF1"/>
<evidence type="ECO:0000313" key="7">
    <source>
        <dbReference type="EMBL" id="KAL3726790.1"/>
    </source>
</evidence>